<keyword evidence="3 6" id="KW-0812">Transmembrane</keyword>
<dbReference type="Pfam" id="PF12823">
    <property type="entry name" value="DUF3817"/>
    <property type="match status" value="1"/>
</dbReference>
<dbReference type="InterPro" id="IPR023845">
    <property type="entry name" value="DUF3817_TM"/>
</dbReference>
<evidence type="ECO:0000256" key="4">
    <source>
        <dbReference type="ARBA" id="ARBA00022989"/>
    </source>
</evidence>
<organism evidence="8">
    <name type="scientific">marine metagenome</name>
    <dbReference type="NCBI Taxonomy" id="408172"/>
    <lineage>
        <taxon>unclassified sequences</taxon>
        <taxon>metagenomes</taxon>
        <taxon>ecological metagenomes</taxon>
    </lineage>
</organism>
<keyword evidence="5 6" id="KW-0472">Membrane</keyword>
<feature type="transmembrane region" description="Helical" evidence="6">
    <location>
        <begin position="12"/>
        <end position="30"/>
    </location>
</feature>
<evidence type="ECO:0000256" key="1">
    <source>
        <dbReference type="ARBA" id="ARBA00004651"/>
    </source>
</evidence>
<dbReference type="GO" id="GO:0005886">
    <property type="term" value="C:plasma membrane"/>
    <property type="evidence" value="ECO:0007669"/>
    <property type="project" value="UniProtKB-SubCell"/>
</dbReference>
<sequence length="48" mass="5318">MSDKTLKRFRKTAIWEGISFLVLLGIAMPIKYGLGNPMPVKIVGMTHG</sequence>
<dbReference type="AlphaFoldDB" id="A0A383BC63"/>
<protein>
    <recommendedName>
        <fullName evidence="7">DUF3817 domain-containing protein</fullName>
    </recommendedName>
</protein>
<evidence type="ECO:0000256" key="2">
    <source>
        <dbReference type="ARBA" id="ARBA00022475"/>
    </source>
</evidence>
<feature type="domain" description="DUF3817" evidence="7">
    <location>
        <begin position="6"/>
        <end position="48"/>
    </location>
</feature>
<accession>A0A383BC63</accession>
<keyword evidence="2" id="KW-1003">Cell membrane</keyword>
<gene>
    <name evidence="8" type="ORF">METZ01_LOCUS469879</name>
</gene>
<evidence type="ECO:0000256" key="6">
    <source>
        <dbReference type="SAM" id="Phobius"/>
    </source>
</evidence>
<evidence type="ECO:0000256" key="3">
    <source>
        <dbReference type="ARBA" id="ARBA00022692"/>
    </source>
</evidence>
<comment type="subcellular location">
    <subcellularLocation>
        <location evidence="1">Cell membrane</location>
        <topology evidence="1">Multi-pass membrane protein</topology>
    </subcellularLocation>
</comment>
<dbReference type="NCBIfam" id="TIGR03954">
    <property type="entry name" value="integ_memb_HG"/>
    <property type="match status" value="1"/>
</dbReference>
<proteinExistence type="predicted"/>
<name>A0A383BC63_9ZZZZ</name>
<reference evidence="8" key="1">
    <citation type="submission" date="2018-05" db="EMBL/GenBank/DDBJ databases">
        <authorList>
            <person name="Lanie J.A."/>
            <person name="Ng W.-L."/>
            <person name="Kazmierczak K.M."/>
            <person name="Andrzejewski T.M."/>
            <person name="Davidsen T.M."/>
            <person name="Wayne K.J."/>
            <person name="Tettelin H."/>
            <person name="Glass J.I."/>
            <person name="Rusch D."/>
            <person name="Podicherti R."/>
            <person name="Tsui H.-C.T."/>
            <person name="Winkler M.E."/>
        </authorList>
    </citation>
    <scope>NUCLEOTIDE SEQUENCE</scope>
</reference>
<evidence type="ECO:0000259" key="7">
    <source>
        <dbReference type="Pfam" id="PF12823"/>
    </source>
</evidence>
<feature type="non-terminal residue" evidence="8">
    <location>
        <position position="48"/>
    </location>
</feature>
<dbReference type="EMBL" id="UINC01198867">
    <property type="protein sequence ID" value="SVE17025.1"/>
    <property type="molecule type" value="Genomic_DNA"/>
</dbReference>
<evidence type="ECO:0000256" key="5">
    <source>
        <dbReference type="ARBA" id="ARBA00023136"/>
    </source>
</evidence>
<evidence type="ECO:0000313" key="8">
    <source>
        <dbReference type="EMBL" id="SVE17025.1"/>
    </source>
</evidence>
<keyword evidence="4 6" id="KW-1133">Transmembrane helix</keyword>